<accession>A0ABS4R5D4</accession>
<name>A0ABS4R5D4_9HYPH</name>
<evidence type="ECO:0000313" key="1">
    <source>
        <dbReference type="EMBL" id="MBP2238101.1"/>
    </source>
</evidence>
<evidence type="ECO:0000313" key="2">
    <source>
        <dbReference type="Proteomes" id="UP000730739"/>
    </source>
</evidence>
<reference evidence="1 2" key="1">
    <citation type="submission" date="2021-03" db="EMBL/GenBank/DDBJ databases">
        <title>Genomic Encyclopedia of Type Strains, Phase IV (KMG-IV): sequencing the most valuable type-strain genomes for metagenomic binning, comparative biology and taxonomic classification.</title>
        <authorList>
            <person name="Goeker M."/>
        </authorList>
    </citation>
    <scope>NUCLEOTIDE SEQUENCE [LARGE SCALE GENOMIC DNA]</scope>
    <source>
        <strain evidence="1 2">DSM 13372</strain>
    </source>
</reference>
<protein>
    <submittedName>
        <fullName evidence="1">Uncharacterized protein</fullName>
    </submittedName>
</protein>
<dbReference type="RefSeq" id="WP_209604821.1">
    <property type="nucleotide sequence ID" value="NZ_JAGILA010000007.1"/>
</dbReference>
<comment type="caution">
    <text evidence="1">The sequence shown here is derived from an EMBL/GenBank/DDBJ whole genome shotgun (WGS) entry which is preliminary data.</text>
</comment>
<dbReference type="EMBL" id="JAGILA010000007">
    <property type="protein sequence ID" value="MBP2238101.1"/>
    <property type="molecule type" value="Genomic_DNA"/>
</dbReference>
<proteinExistence type="predicted"/>
<dbReference type="Proteomes" id="UP000730739">
    <property type="component" value="Unassembled WGS sequence"/>
</dbReference>
<organism evidence="1 2">
    <name type="scientific">Sinorhizobium kostiense</name>
    <dbReference type="NCBI Taxonomy" id="76747"/>
    <lineage>
        <taxon>Bacteria</taxon>
        <taxon>Pseudomonadati</taxon>
        <taxon>Pseudomonadota</taxon>
        <taxon>Alphaproteobacteria</taxon>
        <taxon>Hyphomicrobiales</taxon>
        <taxon>Rhizobiaceae</taxon>
        <taxon>Sinorhizobium/Ensifer group</taxon>
        <taxon>Sinorhizobium</taxon>
    </lineage>
</organism>
<sequence>MIREEFQLLLQCPVCGVPCEAWPERMPVAISDVEGEADITGEFEIECDECGQTTDVTVTAHLLGWTAHVSGNPSHEVQVNHYDYGDDQWLEDLEPEPHPYTNYRAAISEWHSLLKELGEAGDASGRNRMLLVQLFSILEAYLSDAVISLVYNNSEILNAIVAWHPELKEEKVSLASVAANPHLVRDTIVSRLRKTQFHRFEHVNGMLRAAIRHPILPADKETRGEVLRAAKIRHDCVHRNGRDQEGNLVTGITGRYLWDLAGVFDDMVNKLHRRIEEEEDSRRIALLEQNEIW</sequence>
<gene>
    <name evidence="1" type="ORF">J2Z31_004628</name>
</gene>
<keyword evidence="2" id="KW-1185">Reference proteome</keyword>